<dbReference type="SMART" id="SM00331">
    <property type="entry name" value="PP2C_SIG"/>
    <property type="match status" value="1"/>
</dbReference>
<dbReference type="STRING" id="709839.TSA66_24250"/>
<name>A0A0C1Y8H1_9BURK</name>
<dbReference type="PANTHER" id="PTHR35801:SF1">
    <property type="entry name" value="PHOSPHOSERINE PHOSPHATASE RSBX"/>
    <property type="match status" value="1"/>
</dbReference>
<dbReference type="InterPro" id="IPR036457">
    <property type="entry name" value="PPM-type-like_dom_sf"/>
</dbReference>
<dbReference type="EMBL" id="JWJG01000028">
    <property type="protein sequence ID" value="KIF83233.1"/>
    <property type="molecule type" value="Genomic_DNA"/>
</dbReference>
<accession>A0A0C1Y8H1</accession>
<reference evidence="2 3" key="1">
    <citation type="submission" date="2014-12" db="EMBL/GenBank/DDBJ databases">
        <title>Denitrispirillum autotrophicum gen. nov., sp. nov., Denitrifying, Facultatively Autotrophic Bacteria Isolated from Rice Paddy Soil.</title>
        <authorList>
            <person name="Ishii S."/>
            <person name="Ashida N."/>
            <person name="Ohno H."/>
            <person name="Otsuka S."/>
            <person name="Yokota A."/>
            <person name="Senoo K."/>
        </authorList>
    </citation>
    <scope>NUCLEOTIDE SEQUENCE [LARGE SCALE GENOMIC DNA]</scope>
    <source>
        <strain evidence="2 3">TSA66</strain>
    </source>
</reference>
<dbReference type="RefSeq" id="WP_040041861.1">
    <property type="nucleotide sequence ID" value="NZ_JWJG01000028.1"/>
</dbReference>
<dbReference type="Pfam" id="PF07228">
    <property type="entry name" value="SpoIIE"/>
    <property type="match status" value="1"/>
</dbReference>
<evidence type="ECO:0000313" key="2">
    <source>
        <dbReference type="EMBL" id="KIF83233.1"/>
    </source>
</evidence>
<organism evidence="2 3">
    <name type="scientific">Noviherbaspirillum autotrophicum</name>
    <dbReference type="NCBI Taxonomy" id="709839"/>
    <lineage>
        <taxon>Bacteria</taxon>
        <taxon>Pseudomonadati</taxon>
        <taxon>Pseudomonadota</taxon>
        <taxon>Betaproteobacteria</taxon>
        <taxon>Burkholderiales</taxon>
        <taxon>Oxalobacteraceae</taxon>
        <taxon>Noviherbaspirillum</taxon>
    </lineage>
</organism>
<dbReference type="AlphaFoldDB" id="A0A0C1Y8H1"/>
<dbReference type="InterPro" id="IPR001932">
    <property type="entry name" value="PPM-type_phosphatase-like_dom"/>
</dbReference>
<dbReference type="SUPFAM" id="SSF81606">
    <property type="entry name" value="PP2C-like"/>
    <property type="match status" value="1"/>
</dbReference>
<evidence type="ECO:0000313" key="3">
    <source>
        <dbReference type="Proteomes" id="UP000031572"/>
    </source>
</evidence>
<gene>
    <name evidence="2" type="ORF">TSA66_24250</name>
</gene>
<dbReference type="OrthoDB" id="479131at2"/>
<sequence length="212" mass="22258">MTAGSTPLFDYWVATRPIPGQSESGDQFLVAPFDGGVLIAVVDGLGHGADAASAARAALATLATHAGEPVVALAQRCHHALKRTRGVVMSIASCNAADNSLTWLGIGNVEGMLVRADAPAAGRRASLLLRGGIVGDRLPTLLPATLPLHRGDLLFFATDGIQSAFLRDIQFTEHPHELVYQVFMEHNRSTDDALLLGGRWTNGEMTPEGAGG</sequence>
<comment type="caution">
    <text evidence="2">The sequence shown here is derived from an EMBL/GenBank/DDBJ whole genome shotgun (WGS) entry which is preliminary data.</text>
</comment>
<dbReference type="InterPro" id="IPR039248">
    <property type="entry name" value="Ptase_RsbX"/>
</dbReference>
<dbReference type="PANTHER" id="PTHR35801">
    <property type="entry name" value="PHOSPHOSERINE PHOSPHATASE RSBX"/>
    <property type="match status" value="1"/>
</dbReference>
<feature type="domain" description="PPM-type phosphatase" evidence="1">
    <location>
        <begin position="8"/>
        <end position="199"/>
    </location>
</feature>
<proteinExistence type="predicted"/>
<dbReference type="Gene3D" id="3.60.40.10">
    <property type="entry name" value="PPM-type phosphatase domain"/>
    <property type="match status" value="1"/>
</dbReference>
<evidence type="ECO:0000259" key="1">
    <source>
        <dbReference type="SMART" id="SM00331"/>
    </source>
</evidence>
<protein>
    <recommendedName>
        <fullName evidence="1">PPM-type phosphatase domain-containing protein</fullName>
    </recommendedName>
</protein>
<keyword evidence="3" id="KW-1185">Reference proteome</keyword>
<dbReference type="Proteomes" id="UP000031572">
    <property type="component" value="Unassembled WGS sequence"/>
</dbReference>